<evidence type="ECO:0000313" key="3">
    <source>
        <dbReference type="Proteomes" id="UP000253319"/>
    </source>
</evidence>
<comment type="caution">
    <text evidence="2">The sequence shown here is derived from an EMBL/GenBank/DDBJ whole genome shotgun (WGS) entry which is preliminary data.</text>
</comment>
<feature type="transmembrane region" description="Helical" evidence="1">
    <location>
        <begin position="12"/>
        <end position="41"/>
    </location>
</feature>
<dbReference type="EMBL" id="QLST01000001">
    <property type="protein sequence ID" value="RBA29885.1"/>
    <property type="molecule type" value="Genomic_DNA"/>
</dbReference>
<feature type="transmembrane region" description="Helical" evidence="1">
    <location>
        <begin position="132"/>
        <end position="148"/>
    </location>
</feature>
<dbReference type="Proteomes" id="UP000253319">
    <property type="component" value="Unassembled WGS sequence"/>
</dbReference>
<evidence type="ECO:0000256" key="1">
    <source>
        <dbReference type="SAM" id="Phobius"/>
    </source>
</evidence>
<proteinExistence type="predicted"/>
<sequence length="176" mass="19759">MIDQNFTYELTTIYLTLIQVSILTLFLPLALFFLLVSVGIVKSFTEATIKERRLPIAIQALLLFILLKFSVSLDYIPELYFYFLGGLISALLALLATLIKHKASLHMIGISALTTFIYFLCVHFELPFVNTLALSIVCMGLVGSSRLYMKSHTPIELVTGSIIGITPQLLLWVVWL</sequence>
<feature type="transmembrane region" description="Helical" evidence="1">
    <location>
        <begin position="79"/>
        <end position="98"/>
    </location>
</feature>
<reference evidence="2 3" key="1">
    <citation type="submission" date="2018-06" db="EMBL/GenBank/DDBJ databases">
        <title>Flavobacterium tibetense sp. nov., isolated from a wetland YonghuCo on Tibetan Plateau.</title>
        <authorList>
            <person name="Xing P."/>
            <person name="Phurbu D."/>
            <person name="Lu H."/>
        </authorList>
    </citation>
    <scope>NUCLEOTIDE SEQUENCE [LARGE SCALE GENOMIC DNA]</scope>
    <source>
        <strain evidence="2 3">YH5</strain>
    </source>
</reference>
<feature type="transmembrane region" description="Helical" evidence="1">
    <location>
        <begin position="53"/>
        <end position="73"/>
    </location>
</feature>
<keyword evidence="1" id="KW-0472">Membrane</keyword>
<organism evidence="2 3">
    <name type="scientific">Flavobacterium tibetense</name>
    <dbReference type="NCBI Taxonomy" id="2233533"/>
    <lineage>
        <taxon>Bacteria</taxon>
        <taxon>Pseudomonadati</taxon>
        <taxon>Bacteroidota</taxon>
        <taxon>Flavobacteriia</taxon>
        <taxon>Flavobacteriales</taxon>
        <taxon>Flavobacteriaceae</taxon>
        <taxon>Flavobacterium</taxon>
    </lineage>
</organism>
<feature type="transmembrane region" description="Helical" evidence="1">
    <location>
        <begin position="105"/>
        <end position="126"/>
    </location>
</feature>
<keyword evidence="3" id="KW-1185">Reference proteome</keyword>
<accession>A0A365P5M5</accession>
<protein>
    <recommendedName>
        <fullName evidence="4">PAP2 family protein</fullName>
    </recommendedName>
</protein>
<keyword evidence="1" id="KW-1133">Transmembrane helix</keyword>
<evidence type="ECO:0008006" key="4">
    <source>
        <dbReference type="Google" id="ProtNLM"/>
    </source>
</evidence>
<name>A0A365P5M5_9FLAO</name>
<gene>
    <name evidence="2" type="ORF">DPN68_01270</name>
</gene>
<dbReference type="AlphaFoldDB" id="A0A365P5M5"/>
<evidence type="ECO:0000313" key="2">
    <source>
        <dbReference type="EMBL" id="RBA29885.1"/>
    </source>
</evidence>
<keyword evidence="1" id="KW-0812">Transmembrane</keyword>
<feature type="transmembrane region" description="Helical" evidence="1">
    <location>
        <begin position="155"/>
        <end position="175"/>
    </location>
</feature>